<dbReference type="SMART" id="SM00671">
    <property type="entry name" value="SEL1"/>
    <property type="match status" value="2"/>
</dbReference>
<dbReference type="InterPro" id="IPR006597">
    <property type="entry name" value="Sel1-like"/>
</dbReference>
<evidence type="ECO:0000256" key="1">
    <source>
        <dbReference type="SAM" id="SignalP"/>
    </source>
</evidence>
<protein>
    <submittedName>
        <fullName evidence="2">TPR repeat protein</fullName>
    </submittedName>
</protein>
<dbReference type="Gene3D" id="1.25.40.10">
    <property type="entry name" value="Tetratricopeptide repeat domain"/>
    <property type="match status" value="1"/>
</dbReference>
<gene>
    <name evidence="2" type="ORF">ABIF29_007740</name>
</gene>
<name>A0ABV4FCF9_BRAEL</name>
<dbReference type="EMBL" id="JBGBZA010000002">
    <property type="protein sequence ID" value="MEY9320941.1"/>
    <property type="molecule type" value="Genomic_DNA"/>
</dbReference>
<reference evidence="2 3" key="1">
    <citation type="submission" date="2024-07" db="EMBL/GenBank/DDBJ databases">
        <title>Genomic Encyclopedia of Type Strains, Phase V (KMG-V): Genome sequencing to study the core and pangenomes of soil and plant-associated prokaryotes.</title>
        <authorList>
            <person name="Whitman W."/>
        </authorList>
    </citation>
    <scope>NUCLEOTIDE SEQUENCE [LARGE SCALE GENOMIC DNA]</scope>
    <source>
        <strain evidence="2 3">USDA 415</strain>
    </source>
</reference>
<feature type="chain" id="PRO_5045139741" evidence="1">
    <location>
        <begin position="30"/>
        <end position="178"/>
    </location>
</feature>
<accession>A0ABV4FCF9</accession>
<evidence type="ECO:0000313" key="3">
    <source>
        <dbReference type="Proteomes" id="UP001565471"/>
    </source>
</evidence>
<evidence type="ECO:0000313" key="2">
    <source>
        <dbReference type="EMBL" id="MEY9320941.1"/>
    </source>
</evidence>
<keyword evidence="1" id="KW-0732">Signal</keyword>
<sequence length="178" mass="19186">MRRVLAQRTALSASLAIVLCAMTASVASADSVARGSAAFHRGDYVRAARELAPAAEHGNARALGMLGFLYEHGFGVPQAYAAAADCYYRGAVQGDPFAQAQLGLIYDKGHGVPTDFVLAYKWLNLAAARSNGRQRDAYLRFRDAVASKLSTYEIIAGQRFALEWAPDRPAPDVHLTVK</sequence>
<comment type="caution">
    <text evidence="2">The sequence shown here is derived from an EMBL/GenBank/DDBJ whole genome shotgun (WGS) entry which is preliminary data.</text>
</comment>
<dbReference type="InterPro" id="IPR050767">
    <property type="entry name" value="Sel1_AlgK"/>
</dbReference>
<dbReference type="Pfam" id="PF08238">
    <property type="entry name" value="Sel1"/>
    <property type="match status" value="2"/>
</dbReference>
<dbReference type="PANTHER" id="PTHR11102:SF160">
    <property type="entry name" value="ERAD-ASSOCIATED E3 UBIQUITIN-PROTEIN LIGASE COMPONENT HRD3"/>
    <property type="match status" value="1"/>
</dbReference>
<dbReference type="InterPro" id="IPR011990">
    <property type="entry name" value="TPR-like_helical_dom_sf"/>
</dbReference>
<keyword evidence="3" id="KW-1185">Reference proteome</keyword>
<dbReference type="Proteomes" id="UP001565471">
    <property type="component" value="Unassembled WGS sequence"/>
</dbReference>
<feature type="signal peptide" evidence="1">
    <location>
        <begin position="1"/>
        <end position="29"/>
    </location>
</feature>
<proteinExistence type="predicted"/>
<dbReference type="PANTHER" id="PTHR11102">
    <property type="entry name" value="SEL-1-LIKE PROTEIN"/>
    <property type="match status" value="1"/>
</dbReference>
<organism evidence="2 3">
    <name type="scientific">Bradyrhizobium elkanii</name>
    <dbReference type="NCBI Taxonomy" id="29448"/>
    <lineage>
        <taxon>Bacteria</taxon>
        <taxon>Pseudomonadati</taxon>
        <taxon>Pseudomonadota</taxon>
        <taxon>Alphaproteobacteria</taxon>
        <taxon>Hyphomicrobiales</taxon>
        <taxon>Nitrobacteraceae</taxon>
        <taxon>Bradyrhizobium</taxon>
    </lineage>
</organism>
<dbReference type="SUPFAM" id="SSF81901">
    <property type="entry name" value="HCP-like"/>
    <property type="match status" value="1"/>
</dbReference>